<protein>
    <recommendedName>
        <fullName evidence="4">DUF1304 domain-containing protein</fullName>
    </recommendedName>
</protein>
<keyword evidence="1" id="KW-0812">Transmembrane</keyword>
<comment type="caution">
    <text evidence="2">The sequence shown here is derived from an EMBL/GenBank/DDBJ whole genome shotgun (WGS) entry which is preliminary data.</text>
</comment>
<gene>
    <name evidence="2" type="ORF">FK256_03410</name>
</gene>
<dbReference type="RefSeq" id="WP_141423719.1">
    <property type="nucleotide sequence ID" value="NZ_JASPFB010000003.1"/>
</dbReference>
<feature type="transmembrane region" description="Helical" evidence="1">
    <location>
        <begin position="48"/>
        <end position="67"/>
    </location>
</feature>
<feature type="transmembrane region" description="Helical" evidence="1">
    <location>
        <begin position="73"/>
        <end position="93"/>
    </location>
</feature>
<sequence length="118" mass="12572">MAVIAMLQVLNAIAATISMTSSLLIVFRPQIMSKSREVSPGERFFAQMYAARAVPFGIVTAVVPFVAALDVTTVRLVLIAATVVQIVDVGIGIRRREPAMIVGPSIAAIIHGTMAWHA</sequence>
<evidence type="ECO:0000256" key="1">
    <source>
        <dbReference type="SAM" id="Phobius"/>
    </source>
</evidence>
<evidence type="ECO:0008006" key="4">
    <source>
        <dbReference type="Google" id="ProtNLM"/>
    </source>
</evidence>
<keyword evidence="1" id="KW-0472">Membrane</keyword>
<keyword evidence="1" id="KW-1133">Transmembrane helix</keyword>
<accession>A0A508AE76</accession>
<proteinExistence type="predicted"/>
<dbReference type="AlphaFoldDB" id="A0A508AE76"/>
<reference evidence="2 3" key="1">
    <citation type="submission" date="2019-06" db="EMBL/GenBank/DDBJ databases">
        <title>Draft genome sequence of Actinomyces johnsonii CCUG 34287T.</title>
        <authorList>
            <person name="Salva-Serra F."/>
            <person name="Cardew S."/>
            <person name="Moore E."/>
        </authorList>
    </citation>
    <scope>NUCLEOTIDE SEQUENCE [LARGE SCALE GENOMIC DNA]</scope>
    <source>
        <strain evidence="2 3">CCUG 34287</strain>
    </source>
</reference>
<evidence type="ECO:0000313" key="2">
    <source>
        <dbReference type="EMBL" id="TQD44102.1"/>
    </source>
</evidence>
<organism evidence="2 3">
    <name type="scientific">Actinomyces johnsonii</name>
    <dbReference type="NCBI Taxonomy" id="544581"/>
    <lineage>
        <taxon>Bacteria</taxon>
        <taxon>Bacillati</taxon>
        <taxon>Actinomycetota</taxon>
        <taxon>Actinomycetes</taxon>
        <taxon>Actinomycetales</taxon>
        <taxon>Actinomycetaceae</taxon>
        <taxon>Actinomyces</taxon>
    </lineage>
</organism>
<dbReference type="Proteomes" id="UP000319010">
    <property type="component" value="Unassembled WGS sequence"/>
</dbReference>
<evidence type="ECO:0000313" key="3">
    <source>
        <dbReference type="Proteomes" id="UP000319010"/>
    </source>
</evidence>
<feature type="transmembrane region" description="Helical" evidence="1">
    <location>
        <begin position="6"/>
        <end position="27"/>
    </location>
</feature>
<dbReference type="EMBL" id="VICB01000004">
    <property type="protein sequence ID" value="TQD44102.1"/>
    <property type="molecule type" value="Genomic_DNA"/>
</dbReference>
<name>A0A508AE76_9ACTO</name>